<dbReference type="Proteomes" id="UP000003340">
    <property type="component" value="Unassembled WGS sequence"/>
</dbReference>
<comment type="caution">
    <text evidence="1">The sequence shown here is derived from an EMBL/GenBank/DDBJ whole genome shotgun (WGS) entry which is preliminary data.</text>
</comment>
<dbReference type="eggNOG" id="ENOG50323Z8">
    <property type="taxonomic scope" value="Bacteria"/>
</dbReference>
<evidence type="ECO:0000313" key="2">
    <source>
        <dbReference type="Proteomes" id="UP000003340"/>
    </source>
</evidence>
<dbReference type="EMBL" id="ACEC01000058">
    <property type="protein sequence ID" value="EEG30663.1"/>
    <property type="molecule type" value="Genomic_DNA"/>
</dbReference>
<reference evidence="1 2" key="2">
    <citation type="submission" date="2009-02" db="EMBL/GenBank/DDBJ databases">
        <title>Draft genome sequence of Clostridium methylpentosum (DSM 5476).</title>
        <authorList>
            <person name="Sudarsanam P."/>
            <person name="Ley R."/>
            <person name="Guruge J."/>
            <person name="Turnbaugh P.J."/>
            <person name="Mahowald M."/>
            <person name="Liep D."/>
            <person name="Gordon J."/>
        </authorList>
    </citation>
    <scope>NUCLEOTIDE SEQUENCE [LARGE SCALE GENOMIC DNA]</scope>
    <source>
        <strain evidence="1 2">DSM 5476</strain>
    </source>
</reference>
<proteinExistence type="predicted"/>
<keyword evidence="2" id="KW-1185">Reference proteome</keyword>
<dbReference type="STRING" id="537013.CLOSTMETH_01732"/>
<protein>
    <submittedName>
        <fullName evidence="1">Uncharacterized protein</fullName>
    </submittedName>
</protein>
<evidence type="ECO:0000313" key="1">
    <source>
        <dbReference type="EMBL" id="EEG30663.1"/>
    </source>
</evidence>
<sequence length="132" mass="12706">MYDTSTINTSATIVAPTGVAIQDGSFLAVKFNDAGAFVLAAAGDVPVGIIPGGVQDTLSAGEDLTVQIKDIGLCKAGGVIKAGALVACGANGVCVTAAAGANVLGQALTPATKAGDVIQVQLFKGGCAKASA</sequence>
<accession>C0ED11</accession>
<gene>
    <name evidence="1" type="ORF">CLOSTMETH_01732</name>
</gene>
<dbReference type="AlphaFoldDB" id="C0ED11"/>
<reference evidence="1 2" key="1">
    <citation type="submission" date="2009-01" db="EMBL/GenBank/DDBJ databases">
        <authorList>
            <person name="Fulton L."/>
            <person name="Clifton S."/>
            <person name="Fulton B."/>
            <person name="Xu J."/>
            <person name="Minx P."/>
            <person name="Pepin K.H."/>
            <person name="Johnson M."/>
            <person name="Bhonagiri V."/>
            <person name="Nash W.E."/>
            <person name="Mardis E.R."/>
            <person name="Wilson R.K."/>
        </authorList>
    </citation>
    <scope>NUCLEOTIDE SEQUENCE [LARGE SCALE GENOMIC DNA]</scope>
    <source>
        <strain evidence="1 2">DSM 5476</strain>
    </source>
</reference>
<name>C0ED11_9FIRM</name>
<organism evidence="1 2">
    <name type="scientific">[Clostridium] methylpentosum DSM 5476</name>
    <dbReference type="NCBI Taxonomy" id="537013"/>
    <lineage>
        <taxon>Bacteria</taxon>
        <taxon>Bacillati</taxon>
        <taxon>Bacillota</taxon>
        <taxon>Clostridia</taxon>
        <taxon>Eubacteriales</taxon>
        <taxon>Oscillospiraceae</taxon>
        <taxon>Oscillospiraceae incertae sedis</taxon>
    </lineage>
</organism>
<dbReference type="HOGENOM" id="CLU_157796_0_0_9"/>